<comment type="caution">
    <text evidence="2">The sequence shown here is derived from an EMBL/GenBank/DDBJ whole genome shotgun (WGS) entry which is preliminary data.</text>
</comment>
<dbReference type="AlphaFoldDB" id="A0A2N0RHY9"/>
<protein>
    <submittedName>
        <fullName evidence="2">Uncharacterized protein</fullName>
    </submittedName>
</protein>
<proteinExistence type="predicted"/>
<dbReference type="VEuPathDB" id="FungiDB:FUN_024596"/>
<dbReference type="VEuPathDB" id="FungiDB:RhiirFUN_004121"/>
<accession>A0A2N0RHY9</accession>
<dbReference type="Proteomes" id="UP000232688">
    <property type="component" value="Unassembled WGS sequence"/>
</dbReference>
<reference evidence="2 3" key="2">
    <citation type="submission" date="2017-10" db="EMBL/GenBank/DDBJ databases">
        <title>Genome analyses suggest a sexual origin of heterokaryosis in a supposedly ancient asexual fungus.</title>
        <authorList>
            <person name="Corradi N."/>
            <person name="Sedzielewska K."/>
            <person name="Noel J."/>
            <person name="Charron P."/>
            <person name="Farinelli L."/>
            <person name="Marton T."/>
            <person name="Kruger M."/>
            <person name="Pelin A."/>
            <person name="Brachmann A."/>
            <person name="Corradi N."/>
        </authorList>
    </citation>
    <scope>NUCLEOTIDE SEQUENCE [LARGE SCALE GENOMIC DNA]</scope>
    <source>
        <strain evidence="2 3">A1</strain>
    </source>
</reference>
<dbReference type="VEuPathDB" id="FungiDB:FUN_024597"/>
<name>A0A2N0RHY9_9GLOM</name>
<reference evidence="2 3" key="1">
    <citation type="submission" date="2017-10" db="EMBL/GenBank/DDBJ databases">
        <title>Extensive intraspecific genome diversity in a model arbuscular mycorrhizal fungus.</title>
        <authorList>
            <person name="Chen E.C.H."/>
            <person name="Morin E."/>
            <person name="Baudet D."/>
            <person name="Noel J."/>
            <person name="Ndikumana S."/>
            <person name="Charron P."/>
            <person name="St-Onge C."/>
            <person name="Giorgi J."/>
            <person name="Grigoriev I.V."/>
            <person name="Roux C."/>
            <person name="Martin F.M."/>
            <person name="Corradi N."/>
        </authorList>
    </citation>
    <scope>NUCLEOTIDE SEQUENCE [LARGE SCALE GENOMIC DNA]</scope>
    <source>
        <strain evidence="2 3">A1</strain>
    </source>
</reference>
<dbReference type="VEuPathDB" id="FungiDB:RhiirFUN_004120"/>
<sequence length="570" mass="66800">MTNIDNEIQPESSKNNILENTKVMCILDDKKMKSIMKKFKNCTEIKNSNILTKQVEGVKKLYEIFREFIKDSLDFNKRLKNYSLDILFFTECFNDNNCSDEDILVLLKDLLKESKKNHGLAKGLERRLFVDEEDGGFMKELKNLIDIIFVNKRNEGIMNELKKIKSSLQGHILDFKTKINSEEKVLISYEGGVFYSLCIGILLKVASLIDLVTNEKSYEEAVINIAENWLEEEREEIRNQLENNQNELNMINLFDDNLKTIIIGVGKIRTFWNAQIEIIEYLIENLERFGKGQHIQRRRIVRVLEQRWKNVERECQIYNEAMNDLLHDEYIEPFPFTFPINVAAPQRGDQVTTSSSKTWLTESKENHKLAKDLENKLFLDEGDGGIIKGLKNFLNRIFGDKRIMNELIKIQNSLRNFENVIASDERALVSYKGDTFYAVYFFVISNLAKFTKMKVCEEAVREAEKWIEGKKKEIKSQLNNKRSELNMINLFDDNLRAIISGIGSIKTFWGIQIENIEYITKNLEKFGEGQSIQRRRIVHILEQKWKNVERECQIYNKAMNDVLNNDRIKV</sequence>
<dbReference type="VEuPathDB" id="FungiDB:RhiirA1_443665"/>
<gene>
    <name evidence="2" type="ORF">RhiirA1_443665</name>
</gene>
<keyword evidence="1" id="KW-0175">Coiled coil</keyword>
<dbReference type="EMBL" id="LLXH01000794">
    <property type="protein sequence ID" value="PKC62924.1"/>
    <property type="molecule type" value="Genomic_DNA"/>
</dbReference>
<organism evidence="2 3">
    <name type="scientific">Rhizophagus irregularis</name>
    <dbReference type="NCBI Taxonomy" id="588596"/>
    <lineage>
        <taxon>Eukaryota</taxon>
        <taxon>Fungi</taxon>
        <taxon>Fungi incertae sedis</taxon>
        <taxon>Mucoromycota</taxon>
        <taxon>Glomeromycotina</taxon>
        <taxon>Glomeromycetes</taxon>
        <taxon>Glomerales</taxon>
        <taxon>Glomeraceae</taxon>
        <taxon>Rhizophagus</taxon>
    </lineage>
</organism>
<evidence type="ECO:0000256" key="1">
    <source>
        <dbReference type="SAM" id="Coils"/>
    </source>
</evidence>
<evidence type="ECO:0000313" key="2">
    <source>
        <dbReference type="EMBL" id="PKC62924.1"/>
    </source>
</evidence>
<feature type="coiled-coil region" evidence="1">
    <location>
        <begin position="223"/>
        <end position="250"/>
    </location>
</feature>
<evidence type="ECO:0000313" key="3">
    <source>
        <dbReference type="Proteomes" id="UP000232688"/>
    </source>
</evidence>